<proteinExistence type="predicted"/>
<dbReference type="EMBL" id="CM000951">
    <property type="protein sequence ID" value="EDY56481.1"/>
    <property type="molecule type" value="Genomic_DNA"/>
</dbReference>
<dbReference type="HOGENOM" id="CLU_2829578_0_0_11"/>
<sequence length="66" mass="7039">MPTHPRRVGLDGQSVASGDGQSVRTRSKPWSQEDLEDGARKRTGPTVPYVPGEADTSYLLNVGAAD</sequence>
<reference evidence="2" key="1">
    <citation type="submission" date="2009-10" db="EMBL/GenBank/DDBJ databases">
        <title>The genome sequence of Streptomyces sviceus strain ATCC 29083.</title>
        <authorList>
            <consortium name="The Broad Institute Genome Sequencing Platform"/>
            <consortium name="Broad Institute Microbial Sequencing Center"/>
            <person name="Fischbach M."/>
            <person name="Godfrey P."/>
            <person name="Ward D."/>
            <person name="Young S."/>
            <person name="Zeng Q."/>
            <person name="Koehrsen M."/>
            <person name="Alvarado L."/>
            <person name="Berlin A.M."/>
            <person name="Bochicchio J."/>
            <person name="Borenstein D."/>
            <person name="Chapman S.B."/>
            <person name="Chen Z."/>
            <person name="Engels R."/>
            <person name="Freedman E."/>
            <person name="Gellesch M."/>
            <person name="Goldberg J."/>
            <person name="Griggs A."/>
            <person name="Gujja S."/>
            <person name="Heilman E.R."/>
            <person name="Heiman D.I."/>
            <person name="Hepburn T.A."/>
            <person name="Howarth C."/>
            <person name="Jen D."/>
            <person name="Larson L."/>
            <person name="Lewis B."/>
            <person name="Mehta T."/>
            <person name="Park D."/>
            <person name="Pearson M."/>
            <person name="Richards J."/>
            <person name="Roberts A."/>
            <person name="Saif S."/>
            <person name="Shea T.D."/>
            <person name="Shenoy N."/>
            <person name="Sisk P."/>
            <person name="Stolte C."/>
            <person name="Sykes S.N."/>
            <person name="Thomson T."/>
            <person name="Walk T."/>
            <person name="White J."/>
            <person name="Yandava C."/>
            <person name="Straight P."/>
            <person name="Clardy J."/>
            <person name="Hung D."/>
            <person name="Kolter R."/>
            <person name="Mekalanos J."/>
            <person name="Walker S."/>
            <person name="Walsh C.T."/>
            <person name="Wieland-Brown L.C."/>
            <person name="Haas B."/>
            <person name="Nusbaum C."/>
            <person name="Birren B."/>
        </authorList>
    </citation>
    <scope>NUCLEOTIDE SEQUENCE [LARGE SCALE GENOMIC DNA]</scope>
    <source>
        <strain evidence="2">ATCC 29083</strain>
    </source>
</reference>
<gene>
    <name evidence="2" type="ORF">SSEG_03061</name>
</gene>
<evidence type="ECO:0000313" key="2">
    <source>
        <dbReference type="EMBL" id="EDY56481.1"/>
    </source>
</evidence>
<evidence type="ECO:0000256" key="1">
    <source>
        <dbReference type="SAM" id="MobiDB-lite"/>
    </source>
</evidence>
<feature type="compositionally biased region" description="Polar residues" evidence="1">
    <location>
        <begin position="14"/>
        <end position="30"/>
    </location>
</feature>
<dbReference type="AlphaFoldDB" id="B5HUH6"/>
<feature type="region of interest" description="Disordered" evidence="1">
    <location>
        <begin position="1"/>
        <end position="53"/>
    </location>
</feature>
<keyword evidence="3" id="KW-1185">Reference proteome</keyword>
<organism evidence="2 3">
    <name type="scientific">Streptomyces sviceus (strain ATCC 29083 / DSM 924 / JCM 4929 / NBRC 13980 / NCIMB 11184 / NRRL 5439 / UC 5370)</name>
    <dbReference type="NCBI Taxonomy" id="463191"/>
    <lineage>
        <taxon>Bacteria</taxon>
        <taxon>Bacillati</taxon>
        <taxon>Actinomycetota</taxon>
        <taxon>Actinomycetes</taxon>
        <taxon>Kitasatosporales</taxon>
        <taxon>Streptomycetaceae</taxon>
        <taxon>Streptomyces</taxon>
    </lineage>
</organism>
<name>B5HUH6_STRX2</name>
<dbReference type="Proteomes" id="UP000002785">
    <property type="component" value="Chromosome"/>
</dbReference>
<evidence type="ECO:0000313" key="3">
    <source>
        <dbReference type="Proteomes" id="UP000002785"/>
    </source>
</evidence>
<protein>
    <submittedName>
        <fullName evidence="2">Uncharacterized protein</fullName>
    </submittedName>
</protein>
<accession>B5HUH6</accession>